<feature type="compositionally biased region" description="Low complexity" evidence="1">
    <location>
        <begin position="68"/>
        <end position="81"/>
    </location>
</feature>
<feature type="compositionally biased region" description="Low complexity" evidence="1">
    <location>
        <begin position="108"/>
        <end position="118"/>
    </location>
</feature>
<proteinExistence type="predicted"/>
<feature type="non-terminal residue" evidence="2">
    <location>
        <position position="215"/>
    </location>
</feature>
<feature type="region of interest" description="Disordered" evidence="1">
    <location>
        <begin position="103"/>
        <end position="129"/>
    </location>
</feature>
<reference evidence="2" key="1">
    <citation type="journal article" date="2023" name="IMA Fungus">
        <title>Comparative genomic study of the Penicillium genus elucidates a diverse pangenome and 15 lateral gene transfer events.</title>
        <authorList>
            <person name="Petersen C."/>
            <person name="Sorensen T."/>
            <person name="Nielsen M.R."/>
            <person name="Sondergaard T.E."/>
            <person name="Sorensen J.L."/>
            <person name="Fitzpatrick D.A."/>
            <person name="Frisvad J.C."/>
            <person name="Nielsen K.L."/>
        </authorList>
    </citation>
    <scope>NUCLEOTIDE SEQUENCE</scope>
    <source>
        <strain evidence="2">IBT 15450</strain>
    </source>
</reference>
<name>A0AAD6N871_PENCN</name>
<feature type="compositionally biased region" description="Polar residues" evidence="1">
    <location>
        <begin position="119"/>
        <end position="129"/>
    </location>
</feature>
<keyword evidence="3" id="KW-1185">Reference proteome</keyword>
<evidence type="ECO:0000313" key="2">
    <source>
        <dbReference type="EMBL" id="KAJ6041233.1"/>
    </source>
</evidence>
<evidence type="ECO:0000313" key="3">
    <source>
        <dbReference type="Proteomes" id="UP001219568"/>
    </source>
</evidence>
<gene>
    <name evidence="2" type="ORF">N7460_006623</name>
</gene>
<dbReference type="Proteomes" id="UP001219568">
    <property type="component" value="Unassembled WGS sequence"/>
</dbReference>
<accession>A0AAD6N871</accession>
<reference evidence="2" key="2">
    <citation type="submission" date="2023-01" db="EMBL/GenBank/DDBJ databases">
        <authorList>
            <person name="Petersen C."/>
        </authorList>
    </citation>
    <scope>NUCLEOTIDE SEQUENCE</scope>
    <source>
        <strain evidence="2">IBT 15450</strain>
    </source>
</reference>
<organism evidence="2 3">
    <name type="scientific">Penicillium canescens</name>
    <dbReference type="NCBI Taxonomy" id="5083"/>
    <lineage>
        <taxon>Eukaryota</taxon>
        <taxon>Fungi</taxon>
        <taxon>Dikarya</taxon>
        <taxon>Ascomycota</taxon>
        <taxon>Pezizomycotina</taxon>
        <taxon>Eurotiomycetes</taxon>
        <taxon>Eurotiomycetidae</taxon>
        <taxon>Eurotiales</taxon>
        <taxon>Aspergillaceae</taxon>
        <taxon>Penicillium</taxon>
    </lineage>
</organism>
<comment type="caution">
    <text evidence="2">The sequence shown here is derived from an EMBL/GenBank/DDBJ whole genome shotgun (WGS) entry which is preliminary data.</text>
</comment>
<protein>
    <submittedName>
        <fullName evidence="2">Uncharacterized protein</fullName>
    </submittedName>
</protein>
<sequence>MASITDLQESATWHAVLPANRPSTYPPSNAPRSRKLHMADNLVRFETPPRNSQQTPSSTTAFSSPKRSTPTADSSTQTTDDSSTKNTNLDCRFNPLPAIIYPEPQQPPTTQSPQLHQTIPSITSSPQNRQTTYASVLQRPVTSIPQPTPPVQEPFLPANPILTIEDLHLRFHNKPSPFQFENKTSQRSIKRTRNKTASVTQSLSRFLASALPAFS</sequence>
<evidence type="ECO:0000256" key="1">
    <source>
        <dbReference type="SAM" id="MobiDB-lite"/>
    </source>
</evidence>
<feature type="region of interest" description="Disordered" evidence="1">
    <location>
        <begin position="18"/>
        <end position="89"/>
    </location>
</feature>
<feature type="compositionally biased region" description="Polar residues" evidence="1">
    <location>
        <begin position="49"/>
        <end position="67"/>
    </location>
</feature>
<dbReference type="EMBL" id="JAQJZL010000005">
    <property type="protein sequence ID" value="KAJ6041233.1"/>
    <property type="molecule type" value="Genomic_DNA"/>
</dbReference>
<dbReference type="AlphaFoldDB" id="A0AAD6N871"/>